<dbReference type="AlphaFoldDB" id="A0AAV8YWM3"/>
<gene>
    <name evidence="1" type="ORF">NQ314_006821</name>
</gene>
<comment type="caution">
    <text evidence="1">The sequence shown here is derived from an EMBL/GenBank/DDBJ whole genome shotgun (WGS) entry which is preliminary data.</text>
</comment>
<reference evidence="1" key="1">
    <citation type="journal article" date="2023" name="Insect Mol. Biol.">
        <title>Genome sequencing provides insights into the evolution of gene families encoding plant cell wall-degrading enzymes in longhorned beetles.</title>
        <authorList>
            <person name="Shin N.R."/>
            <person name="Okamura Y."/>
            <person name="Kirsch R."/>
            <person name="Pauchet Y."/>
        </authorList>
    </citation>
    <scope>NUCLEOTIDE SEQUENCE</scope>
    <source>
        <strain evidence="1">RBIC_L_NR</strain>
    </source>
</reference>
<sequence>MLVTYKYYSLLFEKDFPNLRFGRPRSDTCSKCDLYQNKIKSIPLTNPERKQEAQKLELHHHKAEKARSTMNTDITSSQTIDSEDNTISIDWEQVLFIPTLTHSDMFYSRQLSCFNFWVHLSNTDDAFMCIWDESITGRGGNEIASCLLKVFSHPNFPKRKNLVMWSYNYWAKQE</sequence>
<dbReference type="PANTHER" id="PTHR10773">
    <property type="entry name" value="DNA-DIRECTED RNA POLYMERASES I, II, AND III SUBUNIT RPABC2"/>
    <property type="match status" value="1"/>
</dbReference>
<organism evidence="1 2">
    <name type="scientific">Rhamnusium bicolor</name>
    <dbReference type="NCBI Taxonomy" id="1586634"/>
    <lineage>
        <taxon>Eukaryota</taxon>
        <taxon>Metazoa</taxon>
        <taxon>Ecdysozoa</taxon>
        <taxon>Arthropoda</taxon>
        <taxon>Hexapoda</taxon>
        <taxon>Insecta</taxon>
        <taxon>Pterygota</taxon>
        <taxon>Neoptera</taxon>
        <taxon>Endopterygota</taxon>
        <taxon>Coleoptera</taxon>
        <taxon>Polyphaga</taxon>
        <taxon>Cucujiformia</taxon>
        <taxon>Chrysomeloidea</taxon>
        <taxon>Cerambycidae</taxon>
        <taxon>Lepturinae</taxon>
        <taxon>Rhagiini</taxon>
        <taxon>Rhamnusium</taxon>
    </lineage>
</organism>
<evidence type="ECO:0000313" key="2">
    <source>
        <dbReference type="Proteomes" id="UP001162156"/>
    </source>
</evidence>
<dbReference type="Proteomes" id="UP001162156">
    <property type="component" value="Unassembled WGS sequence"/>
</dbReference>
<accession>A0AAV8YWM3</accession>
<protein>
    <submittedName>
        <fullName evidence="1">Uncharacterized protein</fullName>
    </submittedName>
</protein>
<keyword evidence="2" id="KW-1185">Reference proteome</keyword>
<dbReference type="PANTHER" id="PTHR10773:SF19">
    <property type="match status" value="1"/>
</dbReference>
<name>A0AAV8YWM3_9CUCU</name>
<proteinExistence type="predicted"/>
<evidence type="ECO:0000313" key="1">
    <source>
        <dbReference type="EMBL" id="KAJ8955927.1"/>
    </source>
</evidence>
<dbReference type="EMBL" id="JANEYF010001850">
    <property type="protein sequence ID" value="KAJ8955927.1"/>
    <property type="molecule type" value="Genomic_DNA"/>
</dbReference>